<dbReference type="AlphaFoldDB" id="A0A9Q8LGB4"/>
<gene>
    <name evidence="2" type="ORF">CLAFUR5_04140</name>
</gene>
<evidence type="ECO:0000313" key="3">
    <source>
        <dbReference type="Proteomes" id="UP000756132"/>
    </source>
</evidence>
<reference evidence="2" key="2">
    <citation type="journal article" date="2022" name="Microb. Genom.">
        <title>A chromosome-scale genome assembly of the tomato pathogen Cladosporium fulvum reveals a compartmentalized genome architecture and the presence of a dispensable chromosome.</title>
        <authorList>
            <person name="Zaccaron A.Z."/>
            <person name="Chen L.H."/>
            <person name="Samaras A."/>
            <person name="Stergiopoulos I."/>
        </authorList>
    </citation>
    <scope>NUCLEOTIDE SEQUENCE</scope>
    <source>
        <strain evidence="2">Race5_Kim</strain>
    </source>
</reference>
<organism evidence="2 3">
    <name type="scientific">Passalora fulva</name>
    <name type="common">Tomato leaf mold</name>
    <name type="synonym">Cladosporium fulvum</name>
    <dbReference type="NCBI Taxonomy" id="5499"/>
    <lineage>
        <taxon>Eukaryota</taxon>
        <taxon>Fungi</taxon>
        <taxon>Dikarya</taxon>
        <taxon>Ascomycota</taxon>
        <taxon>Pezizomycotina</taxon>
        <taxon>Dothideomycetes</taxon>
        <taxon>Dothideomycetidae</taxon>
        <taxon>Mycosphaerellales</taxon>
        <taxon>Mycosphaerellaceae</taxon>
        <taxon>Fulvia</taxon>
    </lineage>
</organism>
<feature type="compositionally biased region" description="Low complexity" evidence="1">
    <location>
        <begin position="1"/>
        <end position="18"/>
    </location>
</feature>
<dbReference type="Proteomes" id="UP000756132">
    <property type="component" value="Chromosome 4"/>
</dbReference>
<protein>
    <submittedName>
        <fullName evidence="2">Uncharacterized protein</fullName>
    </submittedName>
</protein>
<dbReference type="GeneID" id="71984018"/>
<evidence type="ECO:0000313" key="2">
    <source>
        <dbReference type="EMBL" id="UJO16872.1"/>
    </source>
</evidence>
<feature type="compositionally biased region" description="Polar residues" evidence="1">
    <location>
        <begin position="201"/>
        <end position="211"/>
    </location>
</feature>
<name>A0A9Q8LGB4_PASFU</name>
<dbReference type="EMBL" id="CP090166">
    <property type="protein sequence ID" value="UJO16872.1"/>
    <property type="molecule type" value="Genomic_DNA"/>
</dbReference>
<evidence type="ECO:0000256" key="1">
    <source>
        <dbReference type="SAM" id="MobiDB-lite"/>
    </source>
</evidence>
<feature type="region of interest" description="Disordered" evidence="1">
    <location>
        <begin position="95"/>
        <end position="169"/>
    </location>
</feature>
<reference evidence="2" key="1">
    <citation type="submission" date="2021-12" db="EMBL/GenBank/DDBJ databases">
        <authorList>
            <person name="Zaccaron A."/>
            <person name="Stergiopoulos I."/>
        </authorList>
    </citation>
    <scope>NUCLEOTIDE SEQUENCE</scope>
    <source>
        <strain evidence="2">Race5_Kim</strain>
    </source>
</reference>
<feature type="compositionally biased region" description="Basic and acidic residues" evidence="1">
    <location>
        <begin position="25"/>
        <end position="79"/>
    </location>
</feature>
<dbReference type="KEGG" id="ffu:CLAFUR5_04140"/>
<keyword evidence="3" id="KW-1185">Reference proteome</keyword>
<feature type="compositionally biased region" description="Acidic residues" evidence="1">
    <location>
        <begin position="120"/>
        <end position="133"/>
    </location>
</feature>
<proteinExistence type="predicted"/>
<sequence>MPAIVKAQTTKQAKAAYKARGRPTLSDKESRQLQRAIQLEERAEKAREAEKRRTEAAKKRAEKERPAKGDARLGSQRRTDKFGFVASQFHLGNFFGKPRMPSEVAKAGGAGSGVMPRDVDTEDEFGSEDLDDDTLLKALDSPEAKKRSVVSPGVMKRSDALSMPPPPRPVVMASVQARVPVAVSRSSGMAIAPPSRPSLPNYPQTTPNGTTKPGVVSRHPAALMPPPPRPFVGTSKARPVPKPIVQEDFASFWDELDSSTQVARDLEGPVEDKRTDSFCSGDFDMTEEELDELMPPDLGFTSTQLETFIDDDIQLSQAVPA</sequence>
<accession>A0A9Q8LGB4</accession>
<feature type="region of interest" description="Disordered" evidence="1">
    <location>
        <begin position="186"/>
        <end position="239"/>
    </location>
</feature>
<dbReference type="OrthoDB" id="3942661at2759"/>
<dbReference type="RefSeq" id="XP_047761238.1">
    <property type="nucleotide sequence ID" value="XM_047903288.1"/>
</dbReference>
<feature type="region of interest" description="Disordered" evidence="1">
    <location>
        <begin position="1"/>
        <end position="79"/>
    </location>
</feature>